<evidence type="ECO:0000313" key="1">
    <source>
        <dbReference type="EMBL" id="CAB0003782.1"/>
    </source>
</evidence>
<dbReference type="EMBL" id="CADCXU010013823">
    <property type="protein sequence ID" value="CAB0003782.1"/>
    <property type="molecule type" value="Genomic_DNA"/>
</dbReference>
<proteinExistence type="predicted"/>
<gene>
    <name evidence="1" type="ORF">NTEN_LOCUS9270</name>
</gene>
<dbReference type="AlphaFoldDB" id="A0A6H5GK89"/>
<keyword evidence="2" id="KW-1185">Reference proteome</keyword>
<sequence length="90" mass="10212">RCKSLIWGSATCNCSDCGMFRQLEVMLLRCSYSNSATLRLLRRFEWRLCKTLRPSFYSNSVRYQLQTRADFVVDSSSSSAPTGGVGVRTK</sequence>
<feature type="non-terminal residue" evidence="1">
    <location>
        <position position="1"/>
    </location>
</feature>
<organism evidence="1 2">
    <name type="scientific">Nesidiocoris tenuis</name>
    <dbReference type="NCBI Taxonomy" id="355587"/>
    <lineage>
        <taxon>Eukaryota</taxon>
        <taxon>Metazoa</taxon>
        <taxon>Ecdysozoa</taxon>
        <taxon>Arthropoda</taxon>
        <taxon>Hexapoda</taxon>
        <taxon>Insecta</taxon>
        <taxon>Pterygota</taxon>
        <taxon>Neoptera</taxon>
        <taxon>Paraneoptera</taxon>
        <taxon>Hemiptera</taxon>
        <taxon>Heteroptera</taxon>
        <taxon>Panheteroptera</taxon>
        <taxon>Cimicomorpha</taxon>
        <taxon>Miridae</taxon>
        <taxon>Dicyphina</taxon>
        <taxon>Nesidiocoris</taxon>
    </lineage>
</organism>
<accession>A0A6H5GK89</accession>
<reference evidence="1 2" key="1">
    <citation type="submission" date="2020-02" db="EMBL/GenBank/DDBJ databases">
        <authorList>
            <person name="Ferguson B K."/>
        </authorList>
    </citation>
    <scope>NUCLEOTIDE SEQUENCE [LARGE SCALE GENOMIC DNA]</scope>
</reference>
<name>A0A6H5GK89_9HEMI</name>
<evidence type="ECO:0000313" key="2">
    <source>
        <dbReference type="Proteomes" id="UP000479000"/>
    </source>
</evidence>
<protein>
    <submittedName>
        <fullName evidence="1">Uncharacterized protein</fullName>
    </submittedName>
</protein>
<dbReference type="Proteomes" id="UP000479000">
    <property type="component" value="Unassembled WGS sequence"/>
</dbReference>